<dbReference type="AlphaFoldDB" id="A0A9J6CKZ1"/>
<comment type="similarity">
    <text evidence="1">Belongs to the IUNH family.</text>
</comment>
<protein>
    <recommendedName>
        <fullName evidence="2">Inosine/uridine-preferring nucleoside hydrolase domain-containing protein</fullName>
    </recommendedName>
</protein>
<reference evidence="3" key="1">
    <citation type="submission" date="2021-03" db="EMBL/GenBank/DDBJ databases">
        <title>Chromosome level genome of the anhydrobiotic midge Polypedilum vanderplanki.</title>
        <authorList>
            <person name="Yoshida Y."/>
            <person name="Kikawada T."/>
            <person name="Gusev O."/>
        </authorList>
    </citation>
    <scope>NUCLEOTIDE SEQUENCE</scope>
    <source>
        <strain evidence="3">NIAS01</strain>
        <tissue evidence="3">Whole body or cell culture</tissue>
    </source>
</reference>
<dbReference type="GO" id="GO:0016799">
    <property type="term" value="F:hydrolase activity, hydrolyzing N-glycosyl compounds"/>
    <property type="evidence" value="ECO:0007669"/>
    <property type="project" value="InterPro"/>
</dbReference>
<dbReference type="InterPro" id="IPR052775">
    <property type="entry name" value="IUN_hydrolase"/>
</dbReference>
<dbReference type="PANTHER" id="PTHR46190:SF1">
    <property type="entry name" value="SI:CH211-201H21.5"/>
    <property type="match status" value="1"/>
</dbReference>
<comment type="caution">
    <text evidence="3">The sequence shown here is derived from an EMBL/GenBank/DDBJ whole genome shotgun (WGS) entry which is preliminary data.</text>
</comment>
<dbReference type="PANTHER" id="PTHR46190">
    <property type="entry name" value="SI:CH211-201H21.5-RELATED"/>
    <property type="match status" value="1"/>
</dbReference>
<dbReference type="OrthoDB" id="432381at2759"/>
<feature type="domain" description="Inosine/uridine-preferring nucleoside hydrolase" evidence="2">
    <location>
        <begin position="4"/>
        <end position="246"/>
    </location>
</feature>
<keyword evidence="4" id="KW-1185">Reference proteome</keyword>
<proteinExistence type="inferred from homology"/>
<evidence type="ECO:0000256" key="1">
    <source>
        <dbReference type="ARBA" id="ARBA00009176"/>
    </source>
</evidence>
<evidence type="ECO:0000259" key="2">
    <source>
        <dbReference type="Pfam" id="PF01156"/>
    </source>
</evidence>
<dbReference type="InterPro" id="IPR001910">
    <property type="entry name" value="Inosine/uridine_hydrolase_dom"/>
</dbReference>
<dbReference type="Pfam" id="PF01156">
    <property type="entry name" value="IU_nuc_hydro"/>
    <property type="match status" value="1"/>
</dbReference>
<accession>A0A9J6CKZ1</accession>
<organism evidence="3 4">
    <name type="scientific">Polypedilum vanderplanki</name>
    <name type="common">Sleeping chironomid midge</name>
    <dbReference type="NCBI Taxonomy" id="319348"/>
    <lineage>
        <taxon>Eukaryota</taxon>
        <taxon>Metazoa</taxon>
        <taxon>Ecdysozoa</taxon>
        <taxon>Arthropoda</taxon>
        <taxon>Hexapoda</taxon>
        <taxon>Insecta</taxon>
        <taxon>Pterygota</taxon>
        <taxon>Neoptera</taxon>
        <taxon>Endopterygota</taxon>
        <taxon>Diptera</taxon>
        <taxon>Nematocera</taxon>
        <taxon>Chironomoidea</taxon>
        <taxon>Chironomidae</taxon>
        <taxon>Chironominae</taxon>
        <taxon>Polypedilum</taxon>
        <taxon>Polypedilum</taxon>
    </lineage>
</organism>
<gene>
    <name evidence="3" type="ORF">PVAND_012232</name>
</gene>
<dbReference type="Proteomes" id="UP001107558">
    <property type="component" value="Chromosome 1"/>
</dbReference>
<evidence type="ECO:0000313" key="4">
    <source>
        <dbReference type="Proteomes" id="UP001107558"/>
    </source>
</evidence>
<dbReference type="InterPro" id="IPR036452">
    <property type="entry name" value="Ribo_hydro-like"/>
</dbReference>
<evidence type="ECO:0000313" key="3">
    <source>
        <dbReference type="EMBL" id="KAG5682914.1"/>
    </source>
</evidence>
<dbReference type="EMBL" id="JADBJN010000001">
    <property type="protein sequence ID" value="KAG5682914.1"/>
    <property type="molecule type" value="Genomic_DNA"/>
</dbReference>
<sequence length="260" mass="29836">MNRLDIPVYAGAANSLLVHSYFKHGRHHGIDGLRNAFKPEEKPSLDLVQKMHAVEALKNLINENPNEITIFAIGPLTNIALLYKMYPEISSKIKNLHIMGGSFQGSGNSSRTAEFNFFFDPESARIVFEETKCPILILPLEPCLKAGLSTPYKEWRFKVLNSIKNEIIKLMDKVEIDMDFRKYFVPYDAYLICCFIFPKMIKKVCEFHVTVELSGEFARGQMILDRTLRIPPNATIIEDIDEKVFIKTLMWVCGHYVNDI</sequence>
<dbReference type="Gene3D" id="3.90.245.10">
    <property type="entry name" value="Ribonucleoside hydrolase-like"/>
    <property type="match status" value="1"/>
</dbReference>
<dbReference type="SUPFAM" id="SSF53590">
    <property type="entry name" value="Nucleoside hydrolase"/>
    <property type="match status" value="1"/>
</dbReference>
<name>A0A9J6CKZ1_POLVA</name>